<name>A0ACC1IMW6_9FUNG</name>
<comment type="caution">
    <text evidence="1">The sequence shown here is derived from an EMBL/GenBank/DDBJ whole genome shotgun (WGS) entry which is preliminary data.</text>
</comment>
<dbReference type="Proteomes" id="UP001150581">
    <property type="component" value="Unassembled WGS sequence"/>
</dbReference>
<sequence length="340" mass="36079">MGDSLEALCGFNPRRPLVLDGGFGQLIADKYPHLDMSDGLWASGVAVRCPDVIRYVHLMYLRAGADIISTATYQASANGYISAGLANDKAGAKRLMESTLLLAVEARDQYMREHGCATRLGQPMISASLGSIGATLGNCSEYTGDYGCAVTPARMREFHEERLGMLADCLHGSVGLRDQIDLLAIETIPSAAEASAVADALEALHGRGTRLPPAWISFTSSTADRIGCGDTIEDAVKAIANCPRVCAIGINCVPLGVVGELLAGIRRATQKPIVCYPNGQPWSDANGGWHADDGLISAAHFACEAAEWVRCGASIVGGCCRTTAENTRALVERMLELRHE</sequence>
<proteinExistence type="predicted"/>
<dbReference type="EMBL" id="JANBPG010000517">
    <property type="protein sequence ID" value="KAJ1895847.1"/>
    <property type="molecule type" value="Genomic_DNA"/>
</dbReference>
<keyword evidence="1" id="KW-0489">Methyltransferase</keyword>
<evidence type="ECO:0000313" key="1">
    <source>
        <dbReference type="EMBL" id="KAJ1895847.1"/>
    </source>
</evidence>
<protein>
    <submittedName>
        <fullName evidence="1">Catalyzes methyl transfer from S-methylmethionine (SMM) to adenosyl-L-homocysteine (AdoMet)</fullName>
        <ecNumber evidence="1">2.1.1.10</ecNumber>
    </submittedName>
</protein>
<dbReference type="EC" id="2.1.1.10" evidence="1"/>
<gene>
    <name evidence="1" type="primary">HMT3_1</name>
    <name evidence="1" type="ORF">LPJ66_004344</name>
</gene>
<reference evidence="1" key="1">
    <citation type="submission" date="2022-07" db="EMBL/GenBank/DDBJ databases">
        <title>Phylogenomic reconstructions and comparative analyses of Kickxellomycotina fungi.</title>
        <authorList>
            <person name="Reynolds N.K."/>
            <person name="Stajich J.E."/>
            <person name="Barry K."/>
            <person name="Grigoriev I.V."/>
            <person name="Crous P."/>
            <person name="Smith M.E."/>
        </authorList>
    </citation>
    <scope>NUCLEOTIDE SEQUENCE</scope>
    <source>
        <strain evidence="1">Benny 63K</strain>
    </source>
</reference>
<accession>A0ACC1IMW6</accession>
<organism evidence="1 2">
    <name type="scientific">Kickxella alabastrina</name>
    <dbReference type="NCBI Taxonomy" id="61397"/>
    <lineage>
        <taxon>Eukaryota</taxon>
        <taxon>Fungi</taxon>
        <taxon>Fungi incertae sedis</taxon>
        <taxon>Zoopagomycota</taxon>
        <taxon>Kickxellomycotina</taxon>
        <taxon>Kickxellomycetes</taxon>
        <taxon>Kickxellales</taxon>
        <taxon>Kickxellaceae</taxon>
        <taxon>Kickxella</taxon>
    </lineage>
</organism>
<keyword evidence="1" id="KW-0808">Transferase</keyword>
<evidence type="ECO:0000313" key="2">
    <source>
        <dbReference type="Proteomes" id="UP001150581"/>
    </source>
</evidence>
<keyword evidence="2" id="KW-1185">Reference proteome</keyword>